<dbReference type="AlphaFoldDB" id="M4BKH3"/>
<proteinExistence type="predicted"/>
<dbReference type="HOGENOM" id="CLU_2659838_0_0_1"/>
<sequence>MAYNIKLNQRVADLYLPQQRQKERREQEVALHNLFMIDQSALAVCKRIEKIPEPALDFCSRSFRGDPLSQRHVEVF</sequence>
<dbReference type="InParanoid" id="M4BKH3"/>
<dbReference type="EMBL" id="JH598357">
    <property type="status" value="NOT_ANNOTATED_CDS"/>
    <property type="molecule type" value="Genomic_DNA"/>
</dbReference>
<dbReference type="VEuPathDB" id="FungiDB:HpaG806906"/>
<protein>
    <submittedName>
        <fullName evidence="1">Uncharacterized protein</fullName>
    </submittedName>
</protein>
<accession>M4BKH3</accession>
<dbReference type="EnsemblProtists" id="HpaT806906">
    <property type="protein sequence ID" value="HpaP806906"/>
    <property type="gene ID" value="HpaG806906"/>
</dbReference>
<dbReference type="Proteomes" id="UP000011713">
    <property type="component" value="Unassembled WGS sequence"/>
</dbReference>
<evidence type="ECO:0000313" key="1">
    <source>
        <dbReference type="EnsemblProtists" id="HpaP806906"/>
    </source>
</evidence>
<organism evidence="1 2">
    <name type="scientific">Hyaloperonospora arabidopsidis (strain Emoy2)</name>
    <name type="common">Downy mildew agent</name>
    <name type="synonym">Peronospora arabidopsidis</name>
    <dbReference type="NCBI Taxonomy" id="559515"/>
    <lineage>
        <taxon>Eukaryota</taxon>
        <taxon>Sar</taxon>
        <taxon>Stramenopiles</taxon>
        <taxon>Oomycota</taxon>
        <taxon>Peronosporomycetes</taxon>
        <taxon>Peronosporales</taxon>
        <taxon>Peronosporaceae</taxon>
        <taxon>Hyaloperonospora</taxon>
    </lineage>
</organism>
<keyword evidence="2" id="KW-1185">Reference proteome</keyword>
<evidence type="ECO:0000313" key="2">
    <source>
        <dbReference type="Proteomes" id="UP000011713"/>
    </source>
</evidence>
<reference evidence="2" key="1">
    <citation type="journal article" date="2010" name="Science">
        <title>Signatures of adaptation to obligate biotrophy in the Hyaloperonospora arabidopsidis genome.</title>
        <authorList>
            <person name="Baxter L."/>
            <person name="Tripathy S."/>
            <person name="Ishaque N."/>
            <person name="Boot N."/>
            <person name="Cabral A."/>
            <person name="Kemen E."/>
            <person name="Thines M."/>
            <person name="Ah-Fong A."/>
            <person name="Anderson R."/>
            <person name="Badejoko W."/>
            <person name="Bittner-Eddy P."/>
            <person name="Boore J.L."/>
            <person name="Chibucos M.C."/>
            <person name="Coates M."/>
            <person name="Dehal P."/>
            <person name="Delehaunty K."/>
            <person name="Dong S."/>
            <person name="Downton P."/>
            <person name="Dumas B."/>
            <person name="Fabro G."/>
            <person name="Fronick C."/>
            <person name="Fuerstenberg S.I."/>
            <person name="Fulton L."/>
            <person name="Gaulin E."/>
            <person name="Govers F."/>
            <person name="Hughes L."/>
            <person name="Humphray S."/>
            <person name="Jiang R.H."/>
            <person name="Judelson H."/>
            <person name="Kamoun S."/>
            <person name="Kyung K."/>
            <person name="Meijer H."/>
            <person name="Minx P."/>
            <person name="Morris P."/>
            <person name="Nelson J."/>
            <person name="Phuntumart V."/>
            <person name="Qutob D."/>
            <person name="Rehmany A."/>
            <person name="Rougon-Cardoso A."/>
            <person name="Ryden P."/>
            <person name="Torto-Alalibo T."/>
            <person name="Studholme D."/>
            <person name="Wang Y."/>
            <person name="Win J."/>
            <person name="Wood J."/>
            <person name="Clifton S.W."/>
            <person name="Rogers J."/>
            <person name="Van den Ackerveken G."/>
            <person name="Jones J.D."/>
            <person name="McDowell J.M."/>
            <person name="Beynon J."/>
            <person name="Tyler B.M."/>
        </authorList>
    </citation>
    <scope>NUCLEOTIDE SEQUENCE [LARGE SCALE GENOMIC DNA]</scope>
    <source>
        <strain evidence="2">Emoy2</strain>
    </source>
</reference>
<reference evidence="1" key="2">
    <citation type="submission" date="2015-06" db="UniProtKB">
        <authorList>
            <consortium name="EnsemblProtists"/>
        </authorList>
    </citation>
    <scope>IDENTIFICATION</scope>
    <source>
        <strain evidence="1">Emoy2</strain>
    </source>
</reference>
<name>M4BKH3_HYAAE</name>